<gene>
    <name evidence="1" type="ORF">PF006_g32055</name>
</gene>
<evidence type="ECO:0000313" key="1">
    <source>
        <dbReference type="EMBL" id="KAE9058800.1"/>
    </source>
</evidence>
<dbReference type="EMBL" id="QXGA01008073">
    <property type="protein sequence ID" value="KAE9058800.1"/>
    <property type="molecule type" value="Genomic_DNA"/>
</dbReference>
<proteinExistence type="predicted"/>
<comment type="caution">
    <text evidence="1">The sequence shown here is derived from an EMBL/GenBank/DDBJ whole genome shotgun (WGS) entry which is preliminary data.</text>
</comment>
<feature type="non-terminal residue" evidence="1">
    <location>
        <position position="1"/>
    </location>
</feature>
<name>A0A6A3PSA3_9STRA</name>
<organism evidence="1 2">
    <name type="scientific">Phytophthora fragariae</name>
    <dbReference type="NCBI Taxonomy" id="53985"/>
    <lineage>
        <taxon>Eukaryota</taxon>
        <taxon>Sar</taxon>
        <taxon>Stramenopiles</taxon>
        <taxon>Oomycota</taxon>
        <taxon>Peronosporomycetes</taxon>
        <taxon>Peronosporales</taxon>
        <taxon>Peronosporaceae</taxon>
        <taxon>Phytophthora</taxon>
    </lineage>
</organism>
<protein>
    <submittedName>
        <fullName evidence="1">Uncharacterized protein</fullName>
    </submittedName>
</protein>
<accession>A0A6A3PSA3</accession>
<evidence type="ECO:0000313" key="2">
    <source>
        <dbReference type="Proteomes" id="UP000440732"/>
    </source>
</evidence>
<dbReference type="Proteomes" id="UP000440732">
    <property type="component" value="Unassembled WGS sequence"/>
</dbReference>
<sequence>IGEKSWTAVDDTPLQCSRTRRRFEKRVRKAKAKEKREWQAALAELTQPALAYKSAEEVYRRYGAEAGRVLSREEAEAIGFTLPNATKVLRQQSRRQQDDTRKYVYHSGSVCSPYRYPS</sequence>
<dbReference type="AlphaFoldDB" id="A0A6A3PSA3"/>
<reference evidence="1 2" key="1">
    <citation type="submission" date="2018-08" db="EMBL/GenBank/DDBJ databases">
        <title>Genomic investigation of the strawberry pathogen Phytophthora fragariae indicates pathogenicity is determined by transcriptional variation in three key races.</title>
        <authorList>
            <person name="Adams T.M."/>
            <person name="Armitage A.D."/>
            <person name="Sobczyk M.K."/>
            <person name="Bates H.J."/>
            <person name="Dunwell J.M."/>
            <person name="Nellist C.F."/>
            <person name="Harrison R.J."/>
        </authorList>
    </citation>
    <scope>NUCLEOTIDE SEQUENCE [LARGE SCALE GENOMIC DNA]</scope>
    <source>
        <strain evidence="1 2">NOV-5</strain>
    </source>
</reference>